<dbReference type="Proteomes" id="UP000790347">
    <property type="component" value="Unassembled WGS sequence"/>
</dbReference>
<evidence type="ECO:0000313" key="2">
    <source>
        <dbReference type="EMBL" id="KAH9516190.1"/>
    </source>
</evidence>
<keyword evidence="1" id="KW-0472">Membrane</keyword>
<dbReference type="EMBL" id="ASGP02000003">
    <property type="protein sequence ID" value="KAH9516190.1"/>
    <property type="molecule type" value="Genomic_DNA"/>
</dbReference>
<evidence type="ECO:0000256" key="1">
    <source>
        <dbReference type="SAM" id="Phobius"/>
    </source>
</evidence>
<protein>
    <submittedName>
        <fullName evidence="2">Uncharacterized protein</fullName>
    </submittedName>
</protein>
<feature type="transmembrane region" description="Helical" evidence="1">
    <location>
        <begin position="42"/>
        <end position="62"/>
    </location>
</feature>
<proteinExistence type="predicted"/>
<keyword evidence="1" id="KW-1133">Transmembrane helix</keyword>
<reference evidence="2" key="1">
    <citation type="submission" date="2013-05" db="EMBL/GenBank/DDBJ databases">
        <authorList>
            <person name="Yim A.K.Y."/>
            <person name="Chan T.F."/>
            <person name="Ji K.M."/>
            <person name="Liu X.Y."/>
            <person name="Zhou J.W."/>
            <person name="Li R.Q."/>
            <person name="Yang K.Y."/>
            <person name="Li J."/>
            <person name="Li M."/>
            <person name="Law P.T.W."/>
            <person name="Wu Y.L."/>
            <person name="Cai Z.L."/>
            <person name="Qin H."/>
            <person name="Bao Y."/>
            <person name="Leung R.K.K."/>
            <person name="Ng P.K.S."/>
            <person name="Zou J."/>
            <person name="Zhong X.J."/>
            <person name="Ran P.X."/>
            <person name="Zhong N.S."/>
            <person name="Liu Z.G."/>
            <person name="Tsui S.K.W."/>
        </authorList>
    </citation>
    <scope>NUCLEOTIDE SEQUENCE</scope>
    <source>
        <strain evidence="2">Derf</strain>
        <tissue evidence="2">Whole organism</tissue>
    </source>
</reference>
<keyword evidence="1" id="KW-0812">Transmembrane</keyword>
<organism evidence="2 3">
    <name type="scientific">Dermatophagoides farinae</name>
    <name type="common">American house dust mite</name>
    <dbReference type="NCBI Taxonomy" id="6954"/>
    <lineage>
        <taxon>Eukaryota</taxon>
        <taxon>Metazoa</taxon>
        <taxon>Ecdysozoa</taxon>
        <taxon>Arthropoda</taxon>
        <taxon>Chelicerata</taxon>
        <taxon>Arachnida</taxon>
        <taxon>Acari</taxon>
        <taxon>Acariformes</taxon>
        <taxon>Sarcoptiformes</taxon>
        <taxon>Astigmata</taxon>
        <taxon>Psoroptidia</taxon>
        <taxon>Analgoidea</taxon>
        <taxon>Pyroglyphidae</taxon>
        <taxon>Dermatophagoidinae</taxon>
        <taxon>Dermatophagoides</taxon>
    </lineage>
</organism>
<comment type="caution">
    <text evidence="2">The sequence shown here is derived from an EMBL/GenBank/DDBJ whole genome shotgun (WGS) entry which is preliminary data.</text>
</comment>
<reference evidence="2" key="2">
    <citation type="journal article" date="2022" name="Res Sq">
        <title>Comparative Genomics Reveals Insights into the Divergent Evolution of Astigmatic Mites and Household Pest Adaptations.</title>
        <authorList>
            <person name="Xiong Q."/>
            <person name="Wan A.T.-Y."/>
            <person name="Liu X.-Y."/>
            <person name="Fung C.S.-H."/>
            <person name="Xiao X."/>
            <person name="Malainual N."/>
            <person name="Hou J."/>
            <person name="Wang L."/>
            <person name="Wang M."/>
            <person name="Yang K."/>
            <person name="Cui Y."/>
            <person name="Leung E."/>
            <person name="Nong W."/>
            <person name="Shin S.-K."/>
            <person name="Au S."/>
            <person name="Jeong K.Y."/>
            <person name="Chew F.T."/>
            <person name="Hui J."/>
            <person name="Leung T.F."/>
            <person name="Tungtrongchitr A."/>
            <person name="Zhong N."/>
            <person name="Liu Z."/>
            <person name="Tsui S."/>
        </authorList>
    </citation>
    <scope>NUCLEOTIDE SEQUENCE</scope>
    <source>
        <strain evidence="2">Derf</strain>
        <tissue evidence="2">Whole organism</tissue>
    </source>
</reference>
<accession>A0A922L408</accession>
<dbReference type="AlphaFoldDB" id="A0A922L408"/>
<evidence type="ECO:0000313" key="3">
    <source>
        <dbReference type="Proteomes" id="UP000790347"/>
    </source>
</evidence>
<name>A0A922L408_DERFA</name>
<sequence>MNTLSDGDDGGAGYDFDGLDELYFHFRCVNEIRNEFDGGAKAAAAATAAACAAGALLLLLLLSCSCWRSNIEDLVLTTACCCVFEPLSAVVDTSPLVIVVATPTVCVDLRLSEFIN</sequence>
<keyword evidence="3" id="KW-1185">Reference proteome</keyword>
<gene>
    <name evidence="2" type="ORF">DERF_006945</name>
</gene>